<comment type="caution">
    <text evidence="1">The sequence shown here is derived from an EMBL/GenBank/DDBJ whole genome shotgun (WGS) entry which is preliminary data.</text>
</comment>
<accession>A0AAW2RJF5</accession>
<name>A0AAW2RJF5_9LAMI</name>
<reference evidence="1" key="1">
    <citation type="submission" date="2020-06" db="EMBL/GenBank/DDBJ databases">
        <authorList>
            <person name="Li T."/>
            <person name="Hu X."/>
            <person name="Zhang T."/>
            <person name="Song X."/>
            <person name="Zhang H."/>
            <person name="Dai N."/>
            <person name="Sheng W."/>
            <person name="Hou X."/>
            <person name="Wei L."/>
        </authorList>
    </citation>
    <scope>NUCLEOTIDE SEQUENCE</scope>
    <source>
        <strain evidence="1">G01</strain>
        <tissue evidence="1">Leaf</tissue>
    </source>
</reference>
<dbReference type="AlphaFoldDB" id="A0AAW2RJF5"/>
<dbReference type="Gene3D" id="1.20.5.4130">
    <property type="match status" value="1"/>
</dbReference>
<dbReference type="EMBL" id="JACGWK010000001">
    <property type="protein sequence ID" value="KAL0380194.1"/>
    <property type="molecule type" value="Genomic_DNA"/>
</dbReference>
<evidence type="ECO:0000313" key="1">
    <source>
        <dbReference type="EMBL" id="KAL0380194.1"/>
    </source>
</evidence>
<organism evidence="1">
    <name type="scientific">Sesamum angustifolium</name>
    <dbReference type="NCBI Taxonomy" id="2727405"/>
    <lineage>
        <taxon>Eukaryota</taxon>
        <taxon>Viridiplantae</taxon>
        <taxon>Streptophyta</taxon>
        <taxon>Embryophyta</taxon>
        <taxon>Tracheophyta</taxon>
        <taxon>Spermatophyta</taxon>
        <taxon>Magnoliopsida</taxon>
        <taxon>eudicotyledons</taxon>
        <taxon>Gunneridae</taxon>
        <taxon>Pentapetalae</taxon>
        <taxon>asterids</taxon>
        <taxon>lamiids</taxon>
        <taxon>Lamiales</taxon>
        <taxon>Pedaliaceae</taxon>
        <taxon>Sesamum</taxon>
    </lineage>
</organism>
<gene>
    <name evidence="1" type="ORF">Sangu_0083700</name>
</gene>
<reference evidence="1" key="2">
    <citation type="journal article" date="2024" name="Plant">
        <title>Genomic evolution and insights into agronomic trait innovations of Sesamum species.</title>
        <authorList>
            <person name="Miao H."/>
            <person name="Wang L."/>
            <person name="Qu L."/>
            <person name="Liu H."/>
            <person name="Sun Y."/>
            <person name="Le M."/>
            <person name="Wang Q."/>
            <person name="Wei S."/>
            <person name="Zheng Y."/>
            <person name="Lin W."/>
            <person name="Duan Y."/>
            <person name="Cao H."/>
            <person name="Xiong S."/>
            <person name="Wang X."/>
            <person name="Wei L."/>
            <person name="Li C."/>
            <person name="Ma Q."/>
            <person name="Ju M."/>
            <person name="Zhao R."/>
            <person name="Li G."/>
            <person name="Mu C."/>
            <person name="Tian Q."/>
            <person name="Mei H."/>
            <person name="Zhang T."/>
            <person name="Gao T."/>
            <person name="Zhang H."/>
        </authorList>
    </citation>
    <scope>NUCLEOTIDE SEQUENCE</scope>
    <source>
        <strain evidence="1">G01</strain>
    </source>
</reference>
<proteinExistence type="predicted"/>
<sequence length="76" mass="8909">MAYAALVSLAHTLEQIMNHHQYCSIPLICEEQLLNLSPTKLSFLQAFLEDYSQRMVEKQLKDWKEESGTWPIEQKI</sequence>
<protein>
    <submittedName>
        <fullName evidence="1">Uncharacterized protein</fullName>
    </submittedName>
</protein>